<dbReference type="AlphaFoldDB" id="K3WAY7"/>
<dbReference type="Pfam" id="PF08450">
    <property type="entry name" value="SGL"/>
    <property type="match status" value="1"/>
</dbReference>
<dbReference type="GO" id="GO:0016787">
    <property type="term" value="F:hydrolase activity"/>
    <property type="evidence" value="ECO:0007669"/>
    <property type="project" value="UniProtKB-KW"/>
</dbReference>
<proteinExistence type="predicted"/>
<dbReference type="EnsemblProtists" id="PYU1_T002128">
    <property type="protein sequence ID" value="PYU1_T002128"/>
    <property type="gene ID" value="PYU1_G002126"/>
</dbReference>
<dbReference type="eggNOG" id="ENOG502RNHW">
    <property type="taxonomic scope" value="Eukaryota"/>
</dbReference>
<organism evidence="3 4">
    <name type="scientific">Globisporangium ultimum (strain ATCC 200006 / CBS 805.95 / DAOM BR144)</name>
    <name type="common">Pythium ultimum</name>
    <dbReference type="NCBI Taxonomy" id="431595"/>
    <lineage>
        <taxon>Eukaryota</taxon>
        <taxon>Sar</taxon>
        <taxon>Stramenopiles</taxon>
        <taxon>Oomycota</taxon>
        <taxon>Peronosporomycetes</taxon>
        <taxon>Pythiales</taxon>
        <taxon>Pythiaceae</taxon>
        <taxon>Globisporangium</taxon>
    </lineage>
</organism>
<dbReference type="EMBL" id="GL376634">
    <property type="status" value="NOT_ANNOTATED_CDS"/>
    <property type="molecule type" value="Genomic_DNA"/>
</dbReference>
<dbReference type="PANTHER" id="PTHR47572">
    <property type="entry name" value="LIPOPROTEIN-RELATED"/>
    <property type="match status" value="1"/>
</dbReference>
<evidence type="ECO:0000313" key="3">
    <source>
        <dbReference type="EnsemblProtists" id="PYU1_T002128"/>
    </source>
</evidence>
<evidence type="ECO:0000256" key="1">
    <source>
        <dbReference type="ARBA" id="ARBA00022801"/>
    </source>
</evidence>
<feature type="domain" description="SMP-30/Gluconolactonase/LRE-like region" evidence="2">
    <location>
        <begin position="29"/>
        <end position="331"/>
    </location>
</feature>
<dbReference type="InterPro" id="IPR013658">
    <property type="entry name" value="SGL"/>
</dbReference>
<dbReference type="PANTHER" id="PTHR47572:SF4">
    <property type="entry name" value="LACTONASE DRP35"/>
    <property type="match status" value="1"/>
</dbReference>
<keyword evidence="1" id="KW-0378">Hydrolase</keyword>
<accession>K3WAY7</accession>
<dbReference type="STRING" id="431595.K3WAY7"/>
<name>K3WAY7_GLOUD</name>
<reference evidence="4" key="1">
    <citation type="journal article" date="2010" name="Genome Biol.">
        <title>Genome sequence of the necrotrophic plant pathogen Pythium ultimum reveals original pathogenicity mechanisms and effector repertoire.</title>
        <authorList>
            <person name="Levesque C.A."/>
            <person name="Brouwer H."/>
            <person name="Cano L."/>
            <person name="Hamilton J.P."/>
            <person name="Holt C."/>
            <person name="Huitema E."/>
            <person name="Raffaele S."/>
            <person name="Robideau G.P."/>
            <person name="Thines M."/>
            <person name="Win J."/>
            <person name="Zerillo M.M."/>
            <person name="Beakes G.W."/>
            <person name="Boore J.L."/>
            <person name="Busam D."/>
            <person name="Dumas B."/>
            <person name="Ferriera S."/>
            <person name="Fuerstenberg S.I."/>
            <person name="Gachon C.M."/>
            <person name="Gaulin E."/>
            <person name="Govers F."/>
            <person name="Grenville-Briggs L."/>
            <person name="Horner N."/>
            <person name="Hostetler J."/>
            <person name="Jiang R.H."/>
            <person name="Johnson J."/>
            <person name="Krajaejun T."/>
            <person name="Lin H."/>
            <person name="Meijer H.J."/>
            <person name="Moore B."/>
            <person name="Morris P."/>
            <person name="Phuntmart V."/>
            <person name="Puiu D."/>
            <person name="Shetty J."/>
            <person name="Stajich J.E."/>
            <person name="Tripathy S."/>
            <person name="Wawra S."/>
            <person name="van West P."/>
            <person name="Whitty B.R."/>
            <person name="Coutinho P.M."/>
            <person name="Henrissat B."/>
            <person name="Martin F."/>
            <person name="Thomas P.D."/>
            <person name="Tyler B.M."/>
            <person name="De Vries R.P."/>
            <person name="Kamoun S."/>
            <person name="Yandell M."/>
            <person name="Tisserat N."/>
            <person name="Buell C.R."/>
        </authorList>
    </citation>
    <scope>NUCLEOTIDE SEQUENCE</scope>
    <source>
        <strain evidence="4">DAOM:BR144</strain>
    </source>
</reference>
<dbReference type="SUPFAM" id="SSF63829">
    <property type="entry name" value="Calcium-dependent phosphotriesterase"/>
    <property type="match status" value="1"/>
</dbReference>
<reference evidence="4" key="2">
    <citation type="submission" date="2010-04" db="EMBL/GenBank/DDBJ databases">
        <authorList>
            <person name="Buell R."/>
            <person name="Hamilton J."/>
            <person name="Hostetler J."/>
        </authorList>
    </citation>
    <scope>NUCLEOTIDE SEQUENCE [LARGE SCALE GENOMIC DNA]</scope>
    <source>
        <strain evidence="4">DAOM:BR144</strain>
    </source>
</reference>
<dbReference type="VEuPathDB" id="FungiDB:PYU1_G002126"/>
<evidence type="ECO:0000313" key="4">
    <source>
        <dbReference type="Proteomes" id="UP000019132"/>
    </source>
</evidence>
<evidence type="ECO:0000259" key="2">
    <source>
        <dbReference type="Pfam" id="PF08450"/>
    </source>
</evidence>
<dbReference type="HOGENOM" id="CLU_025023_0_0_1"/>
<dbReference type="Proteomes" id="UP000019132">
    <property type="component" value="Unassembled WGS sequence"/>
</dbReference>
<keyword evidence="4" id="KW-1185">Reference proteome</keyword>
<dbReference type="Gene3D" id="2.120.10.30">
    <property type="entry name" value="TolB, C-terminal domain"/>
    <property type="match status" value="1"/>
</dbReference>
<sequence>MVLEGIDEPMALGRRLASGSGSGSSKKVDVLFCDIAGNAIWKWSADADPVDTGTTTTTTNTTINIDADLCKATEVTVKVSAYQSGCSRQNHPEGCDKVYYKGCGGLTANPASNQILVARTGGRSLGLLSYKDLGGGQVCQGRVVDFITTYRGKRFNSPSYAEYTQAGHLFFTDSPFGLATSAADFEGDTLDNSPLREIPFNGVYLFRNNGMKVELVDCFMDRPNKIAFSPKQDVMYITNSRKGNSYVKQFTLQSDGTVGNSSMFFNFTAHPELKTDEGYADGIKVDEDGNVYVAVHKGVYILSPKGVLIGTLISTQPLSALAFGGGRMFVTGAFGVVAQSSGVLPSVAPSRAQTDC</sequence>
<dbReference type="InParanoid" id="K3WAY7"/>
<reference evidence="3" key="3">
    <citation type="submission" date="2015-02" db="UniProtKB">
        <authorList>
            <consortium name="EnsemblProtists"/>
        </authorList>
    </citation>
    <scope>IDENTIFICATION</scope>
    <source>
        <strain evidence="3">DAOM BR144</strain>
    </source>
</reference>
<dbReference type="InterPro" id="IPR011042">
    <property type="entry name" value="6-blade_b-propeller_TolB-like"/>
</dbReference>
<dbReference type="InterPro" id="IPR051262">
    <property type="entry name" value="SMP-30/CGR1_Lactonase"/>
</dbReference>
<protein>
    <recommendedName>
        <fullName evidence="2">SMP-30/Gluconolactonase/LRE-like region domain-containing protein</fullName>
    </recommendedName>
</protein>